<sequence>MASSDADEIPSTDNGRPAKRPRAQTAAWRDWANLTAGSAGLIAEHALANDVADYIRFRAACKAWRELSADPRSHEISDRQFHPRHWIMLPSRFNINCRRRFVNVSTGECIHIGIPDLRRHYFFGRTTEGFLVLCQMGTYIAQLLNPITGLITDLPSAKTLGLEGRRGSTAHGARSLVFHSAGLINDSTVALVYNSHGLAAAKPGDC</sequence>
<protein>
    <submittedName>
        <fullName evidence="2">Uncharacterized protein</fullName>
    </submittedName>
</protein>
<evidence type="ECO:0000313" key="3">
    <source>
        <dbReference type="Proteomes" id="UP001054889"/>
    </source>
</evidence>
<feature type="compositionally biased region" description="Acidic residues" evidence="1">
    <location>
        <begin position="1"/>
        <end position="10"/>
    </location>
</feature>
<gene>
    <name evidence="2" type="primary">ga29485</name>
    <name evidence="2" type="ORF">PR202_ga29485</name>
</gene>
<name>A0AAV5DN30_ELECO</name>
<organism evidence="2 3">
    <name type="scientific">Eleusine coracana subsp. coracana</name>
    <dbReference type="NCBI Taxonomy" id="191504"/>
    <lineage>
        <taxon>Eukaryota</taxon>
        <taxon>Viridiplantae</taxon>
        <taxon>Streptophyta</taxon>
        <taxon>Embryophyta</taxon>
        <taxon>Tracheophyta</taxon>
        <taxon>Spermatophyta</taxon>
        <taxon>Magnoliopsida</taxon>
        <taxon>Liliopsida</taxon>
        <taxon>Poales</taxon>
        <taxon>Poaceae</taxon>
        <taxon>PACMAD clade</taxon>
        <taxon>Chloridoideae</taxon>
        <taxon>Cynodonteae</taxon>
        <taxon>Eleusininae</taxon>
        <taxon>Eleusine</taxon>
    </lineage>
</organism>
<dbReference type="AlphaFoldDB" id="A0AAV5DN30"/>
<proteinExistence type="predicted"/>
<comment type="caution">
    <text evidence="2">The sequence shown here is derived from an EMBL/GenBank/DDBJ whole genome shotgun (WGS) entry which is preliminary data.</text>
</comment>
<evidence type="ECO:0000256" key="1">
    <source>
        <dbReference type="SAM" id="MobiDB-lite"/>
    </source>
</evidence>
<dbReference type="PANTHER" id="PTHR33165">
    <property type="entry name" value="F-BOX DOMAIN CONTAINING PROTEIN-LIKE-RELATED"/>
    <property type="match status" value="1"/>
</dbReference>
<dbReference type="Proteomes" id="UP001054889">
    <property type="component" value="Unassembled WGS sequence"/>
</dbReference>
<feature type="region of interest" description="Disordered" evidence="1">
    <location>
        <begin position="1"/>
        <end position="23"/>
    </location>
</feature>
<dbReference type="PANTHER" id="PTHR33165:SF63">
    <property type="entry name" value="OS03G0792300 PROTEIN"/>
    <property type="match status" value="1"/>
</dbReference>
<evidence type="ECO:0000313" key="2">
    <source>
        <dbReference type="EMBL" id="GJN11305.1"/>
    </source>
</evidence>
<accession>A0AAV5DN30</accession>
<keyword evidence="3" id="KW-1185">Reference proteome</keyword>
<dbReference type="EMBL" id="BQKI01000018">
    <property type="protein sequence ID" value="GJN11305.1"/>
    <property type="molecule type" value="Genomic_DNA"/>
</dbReference>
<reference evidence="2" key="1">
    <citation type="journal article" date="2018" name="DNA Res.">
        <title>Multiple hybrid de novo genome assembly of finger millet, an orphan allotetraploid crop.</title>
        <authorList>
            <person name="Hatakeyama M."/>
            <person name="Aluri S."/>
            <person name="Balachadran M.T."/>
            <person name="Sivarajan S.R."/>
            <person name="Patrignani A."/>
            <person name="Gruter S."/>
            <person name="Poveda L."/>
            <person name="Shimizu-Inatsugi R."/>
            <person name="Baeten J."/>
            <person name="Francoijs K.J."/>
            <person name="Nataraja K.N."/>
            <person name="Reddy Y.A.N."/>
            <person name="Phadnis S."/>
            <person name="Ravikumar R.L."/>
            <person name="Schlapbach R."/>
            <person name="Sreeman S.M."/>
            <person name="Shimizu K.K."/>
        </authorList>
    </citation>
    <scope>NUCLEOTIDE SEQUENCE</scope>
</reference>
<reference evidence="2" key="2">
    <citation type="submission" date="2021-12" db="EMBL/GenBank/DDBJ databases">
        <title>Resequencing data analysis of finger millet.</title>
        <authorList>
            <person name="Hatakeyama M."/>
            <person name="Aluri S."/>
            <person name="Balachadran M.T."/>
            <person name="Sivarajan S.R."/>
            <person name="Poveda L."/>
            <person name="Shimizu-Inatsugi R."/>
            <person name="Schlapbach R."/>
            <person name="Sreeman S.M."/>
            <person name="Shimizu K.K."/>
        </authorList>
    </citation>
    <scope>NUCLEOTIDE SEQUENCE</scope>
</reference>